<keyword evidence="2" id="KW-0520">NAD</keyword>
<keyword evidence="6" id="KW-1185">Reference proteome</keyword>
<dbReference type="SUPFAM" id="SSF53720">
    <property type="entry name" value="ALDH-like"/>
    <property type="match status" value="1"/>
</dbReference>
<dbReference type="Proteomes" id="UP000305067">
    <property type="component" value="Unassembled WGS sequence"/>
</dbReference>
<evidence type="ECO:0000313" key="6">
    <source>
        <dbReference type="Proteomes" id="UP000305067"/>
    </source>
</evidence>
<dbReference type="InterPro" id="IPR015590">
    <property type="entry name" value="Aldehyde_DH_dom"/>
</dbReference>
<protein>
    <submittedName>
        <fullName evidence="5">Aldehyde/histidinol dehydrogenase</fullName>
    </submittedName>
</protein>
<dbReference type="PANTHER" id="PTHR43720:SF2">
    <property type="entry name" value="2-AMINOMUCONIC SEMIALDEHYDE DEHYDROGENASE"/>
    <property type="match status" value="1"/>
</dbReference>
<dbReference type="Pfam" id="PF00171">
    <property type="entry name" value="Aldedh"/>
    <property type="match status" value="1"/>
</dbReference>
<feature type="compositionally biased region" description="Basic and acidic residues" evidence="3">
    <location>
        <begin position="79"/>
        <end position="93"/>
    </location>
</feature>
<evidence type="ECO:0000259" key="4">
    <source>
        <dbReference type="Pfam" id="PF00171"/>
    </source>
</evidence>
<evidence type="ECO:0000256" key="1">
    <source>
        <dbReference type="ARBA" id="ARBA00009986"/>
    </source>
</evidence>
<proteinExistence type="inferred from homology"/>
<dbReference type="InterPro" id="IPR016162">
    <property type="entry name" value="Ald_DH_N"/>
</dbReference>
<dbReference type="EMBL" id="ML178845">
    <property type="protein sequence ID" value="TFK97703.1"/>
    <property type="molecule type" value="Genomic_DNA"/>
</dbReference>
<feature type="domain" description="Aldehyde dehydrogenase" evidence="4">
    <location>
        <begin position="2"/>
        <end position="84"/>
    </location>
</feature>
<evidence type="ECO:0000256" key="3">
    <source>
        <dbReference type="SAM" id="MobiDB-lite"/>
    </source>
</evidence>
<gene>
    <name evidence="5" type="ORF">BDV98DRAFT_596444</name>
</gene>
<evidence type="ECO:0000256" key="2">
    <source>
        <dbReference type="ARBA" id="ARBA00023027"/>
    </source>
</evidence>
<reference evidence="5 6" key="1">
    <citation type="journal article" date="2019" name="Nat. Ecol. Evol.">
        <title>Megaphylogeny resolves global patterns of mushroom evolution.</title>
        <authorList>
            <person name="Varga T."/>
            <person name="Krizsan K."/>
            <person name="Foldi C."/>
            <person name="Dima B."/>
            <person name="Sanchez-Garcia M."/>
            <person name="Sanchez-Ramirez S."/>
            <person name="Szollosi G.J."/>
            <person name="Szarkandi J.G."/>
            <person name="Papp V."/>
            <person name="Albert L."/>
            <person name="Andreopoulos W."/>
            <person name="Angelini C."/>
            <person name="Antonin V."/>
            <person name="Barry K.W."/>
            <person name="Bougher N.L."/>
            <person name="Buchanan P."/>
            <person name="Buyck B."/>
            <person name="Bense V."/>
            <person name="Catcheside P."/>
            <person name="Chovatia M."/>
            <person name="Cooper J."/>
            <person name="Damon W."/>
            <person name="Desjardin D."/>
            <person name="Finy P."/>
            <person name="Geml J."/>
            <person name="Haridas S."/>
            <person name="Hughes K."/>
            <person name="Justo A."/>
            <person name="Karasinski D."/>
            <person name="Kautmanova I."/>
            <person name="Kiss B."/>
            <person name="Kocsube S."/>
            <person name="Kotiranta H."/>
            <person name="LaButti K.M."/>
            <person name="Lechner B.E."/>
            <person name="Liimatainen K."/>
            <person name="Lipzen A."/>
            <person name="Lukacs Z."/>
            <person name="Mihaltcheva S."/>
            <person name="Morgado L.N."/>
            <person name="Niskanen T."/>
            <person name="Noordeloos M.E."/>
            <person name="Ohm R.A."/>
            <person name="Ortiz-Santana B."/>
            <person name="Ovrebo C."/>
            <person name="Racz N."/>
            <person name="Riley R."/>
            <person name="Savchenko A."/>
            <person name="Shiryaev A."/>
            <person name="Soop K."/>
            <person name="Spirin V."/>
            <person name="Szebenyi C."/>
            <person name="Tomsovsky M."/>
            <person name="Tulloss R.E."/>
            <person name="Uehling J."/>
            <person name="Grigoriev I.V."/>
            <person name="Vagvolgyi C."/>
            <person name="Papp T."/>
            <person name="Martin F.M."/>
            <person name="Miettinen O."/>
            <person name="Hibbett D.S."/>
            <person name="Nagy L.G."/>
        </authorList>
    </citation>
    <scope>NUCLEOTIDE SEQUENCE [LARGE SCALE GENOMIC DNA]</scope>
    <source>
        <strain evidence="5 6">CBS 309.79</strain>
    </source>
</reference>
<dbReference type="GO" id="GO:0016620">
    <property type="term" value="F:oxidoreductase activity, acting on the aldehyde or oxo group of donors, NAD or NADP as acceptor"/>
    <property type="evidence" value="ECO:0007669"/>
    <property type="project" value="TreeGrafter"/>
</dbReference>
<accession>A0A5C3QHD5</accession>
<comment type="similarity">
    <text evidence="1">Belongs to the aldehyde dehydrogenase family.</text>
</comment>
<sequence>MTLIDPSTGKEWYKVDKADKEQVELAVKHAEAAWPAWAATPAVFRAAALRQYGELINTYAEEFIDVESRPIGKTRARTQGRDVHARRSPEEHR</sequence>
<feature type="region of interest" description="Disordered" evidence="3">
    <location>
        <begin position="73"/>
        <end position="93"/>
    </location>
</feature>
<dbReference type="STRING" id="1884261.A0A5C3QHD5"/>
<dbReference type="PANTHER" id="PTHR43720">
    <property type="entry name" value="2-AMINOMUCONIC SEMIALDEHYDE DEHYDROGENASE"/>
    <property type="match status" value="1"/>
</dbReference>
<dbReference type="Gene3D" id="3.40.605.10">
    <property type="entry name" value="Aldehyde Dehydrogenase, Chain A, domain 1"/>
    <property type="match status" value="1"/>
</dbReference>
<evidence type="ECO:0000313" key="5">
    <source>
        <dbReference type="EMBL" id="TFK97703.1"/>
    </source>
</evidence>
<dbReference type="InterPro" id="IPR016161">
    <property type="entry name" value="Ald_DH/histidinol_DH"/>
</dbReference>
<dbReference type="AlphaFoldDB" id="A0A5C3QHD5"/>
<name>A0A5C3QHD5_9AGAR</name>
<organism evidence="5 6">
    <name type="scientific">Pterulicium gracile</name>
    <dbReference type="NCBI Taxonomy" id="1884261"/>
    <lineage>
        <taxon>Eukaryota</taxon>
        <taxon>Fungi</taxon>
        <taxon>Dikarya</taxon>
        <taxon>Basidiomycota</taxon>
        <taxon>Agaricomycotina</taxon>
        <taxon>Agaricomycetes</taxon>
        <taxon>Agaricomycetidae</taxon>
        <taxon>Agaricales</taxon>
        <taxon>Pleurotineae</taxon>
        <taxon>Pterulaceae</taxon>
        <taxon>Pterulicium</taxon>
    </lineage>
</organism>